<evidence type="ECO:0000313" key="1">
    <source>
        <dbReference type="EMBL" id="EDS10726.1"/>
    </source>
</evidence>
<dbReference type="AlphaFoldDB" id="B0PCM2"/>
<comment type="caution">
    <text evidence="1">The sequence shown here is derived from an EMBL/GenBank/DDBJ whole genome shotgun (WGS) entry which is preliminary data.</text>
</comment>
<protein>
    <submittedName>
        <fullName evidence="1">Uncharacterized protein</fullName>
    </submittedName>
</protein>
<dbReference type="HOGENOM" id="CLU_2614235_0_0_9"/>
<sequence>MRELGDRLSQTGRDNQVILIILACPSRCGPDRKARLFRRFAIEKRAKAEFSNRPSGRERRGMPVDIPCLCVISCTVRA</sequence>
<proteinExistence type="predicted"/>
<gene>
    <name evidence="1" type="ORF">ANACOL_02535</name>
</gene>
<accession>B0PCM2</accession>
<dbReference type="EMBL" id="ABGD02000021">
    <property type="protein sequence ID" value="EDS10726.1"/>
    <property type="molecule type" value="Genomic_DNA"/>
</dbReference>
<reference evidence="1" key="2">
    <citation type="submission" date="2013-09" db="EMBL/GenBank/DDBJ databases">
        <title>Draft genome sequence of Anaerotruncus colihominis(DSM 17241).</title>
        <authorList>
            <person name="Sudarsanam P."/>
            <person name="Ley R."/>
            <person name="Guruge J."/>
            <person name="Turnbaugh P.J."/>
            <person name="Mahowald M."/>
            <person name="Liep D."/>
            <person name="Gordon J."/>
        </authorList>
    </citation>
    <scope>NUCLEOTIDE SEQUENCE</scope>
    <source>
        <strain evidence="1">DSM 17241</strain>
    </source>
</reference>
<keyword evidence="2" id="KW-1185">Reference proteome</keyword>
<name>B0PCM2_9FIRM</name>
<reference evidence="1" key="1">
    <citation type="submission" date="2007-11" db="EMBL/GenBank/DDBJ databases">
        <authorList>
            <person name="Fulton L."/>
            <person name="Clifton S."/>
            <person name="Fulton B."/>
            <person name="Xu J."/>
            <person name="Minx P."/>
            <person name="Pepin K.H."/>
            <person name="Johnson M."/>
            <person name="Thiruvilangam P."/>
            <person name="Bhonagiri V."/>
            <person name="Nash W.E."/>
            <person name="Mardis E.R."/>
            <person name="Wilson R.K."/>
        </authorList>
    </citation>
    <scope>NUCLEOTIDE SEQUENCE [LARGE SCALE GENOMIC DNA]</scope>
    <source>
        <strain evidence="1">DSM 17241</strain>
    </source>
</reference>
<dbReference type="Proteomes" id="UP000003803">
    <property type="component" value="Unassembled WGS sequence"/>
</dbReference>
<organism evidence="1 2">
    <name type="scientific">Anaerotruncus colihominis DSM 17241</name>
    <dbReference type="NCBI Taxonomy" id="445972"/>
    <lineage>
        <taxon>Bacteria</taxon>
        <taxon>Bacillati</taxon>
        <taxon>Bacillota</taxon>
        <taxon>Clostridia</taxon>
        <taxon>Eubacteriales</taxon>
        <taxon>Oscillospiraceae</taxon>
        <taxon>Anaerotruncus</taxon>
    </lineage>
</organism>
<evidence type="ECO:0000313" key="2">
    <source>
        <dbReference type="Proteomes" id="UP000003803"/>
    </source>
</evidence>